<name>S3D4P6_GLAL2</name>
<evidence type="ECO:0000256" key="5">
    <source>
        <dbReference type="SAM" id="MobiDB-lite"/>
    </source>
</evidence>
<dbReference type="AlphaFoldDB" id="S3D4P6"/>
<evidence type="ECO:0000259" key="7">
    <source>
        <dbReference type="PROSITE" id="PS50261"/>
    </source>
</evidence>
<evidence type="ECO:0000256" key="2">
    <source>
        <dbReference type="ARBA" id="ARBA00022692"/>
    </source>
</evidence>
<dbReference type="InterPro" id="IPR017981">
    <property type="entry name" value="GPCR_2-like_7TM"/>
</dbReference>
<dbReference type="Gene3D" id="1.20.1070.10">
    <property type="entry name" value="Rhodopsin 7-helix transmembrane proteins"/>
    <property type="match status" value="1"/>
</dbReference>
<keyword evidence="8" id="KW-0675">Receptor</keyword>
<feature type="transmembrane region" description="Helical" evidence="6">
    <location>
        <begin position="363"/>
        <end position="383"/>
    </location>
</feature>
<dbReference type="eggNOG" id="ENOG502QWAA">
    <property type="taxonomic scope" value="Eukaryota"/>
</dbReference>
<evidence type="ECO:0000256" key="3">
    <source>
        <dbReference type="ARBA" id="ARBA00022989"/>
    </source>
</evidence>
<feature type="compositionally biased region" description="Polar residues" evidence="5">
    <location>
        <begin position="449"/>
        <end position="465"/>
    </location>
</feature>
<dbReference type="PANTHER" id="PTHR23112">
    <property type="entry name" value="G PROTEIN-COUPLED RECEPTOR 157-RELATED"/>
    <property type="match status" value="1"/>
</dbReference>
<feature type="transmembrane region" description="Helical" evidence="6">
    <location>
        <begin position="49"/>
        <end position="66"/>
    </location>
</feature>
<feature type="transmembrane region" description="Helical" evidence="6">
    <location>
        <begin position="92"/>
        <end position="110"/>
    </location>
</feature>
<accession>S3D4P6</accession>
<dbReference type="GO" id="GO:0005886">
    <property type="term" value="C:plasma membrane"/>
    <property type="evidence" value="ECO:0007669"/>
    <property type="project" value="TreeGrafter"/>
</dbReference>
<evidence type="ECO:0000313" key="9">
    <source>
        <dbReference type="Proteomes" id="UP000016922"/>
    </source>
</evidence>
<feature type="region of interest" description="Disordered" evidence="5">
    <location>
        <begin position="414"/>
        <end position="465"/>
    </location>
</feature>
<dbReference type="Proteomes" id="UP000016922">
    <property type="component" value="Unassembled WGS sequence"/>
</dbReference>
<evidence type="ECO:0000256" key="6">
    <source>
        <dbReference type="SAM" id="Phobius"/>
    </source>
</evidence>
<evidence type="ECO:0000256" key="4">
    <source>
        <dbReference type="ARBA" id="ARBA00023136"/>
    </source>
</evidence>
<organism evidence="8 9">
    <name type="scientific">Glarea lozoyensis (strain ATCC 20868 / MF5171)</name>
    <dbReference type="NCBI Taxonomy" id="1116229"/>
    <lineage>
        <taxon>Eukaryota</taxon>
        <taxon>Fungi</taxon>
        <taxon>Dikarya</taxon>
        <taxon>Ascomycota</taxon>
        <taxon>Pezizomycotina</taxon>
        <taxon>Leotiomycetes</taxon>
        <taxon>Helotiales</taxon>
        <taxon>Helotiaceae</taxon>
        <taxon>Glarea</taxon>
    </lineage>
</organism>
<dbReference type="OrthoDB" id="18453at2759"/>
<feature type="domain" description="G-protein coupled receptors family 2 profile 2" evidence="7">
    <location>
        <begin position="14"/>
        <end position="186"/>
    </location>
</feature>
<evidence type="ECO:0000313" key="8">
    <source>
        <dbReference type="EMBL" id="EPE32755.1"/>
    </source>
</evidence>
<feature type="transmembrane region" description="Helical" evidence="6">
    <location>
        <begin position="164"/>
        <end position="186"/>
    </location>
</feature>
<keyword evidence="2 6" id="KW-0812">Transmembrane</keyword>
<proteinExistence type="predicted"/>
<dbReference type="EMBL" id="KE145359">
    <property type="protein sequence ID" value="EPE32755.1"/>
    <property type="molecule type" value="Genomic_DNA"/>
</dbReference>
<gene>
    <name evidence="8" type="ORF">GLAREA_07889</name>
</gene>
<feature type="transmembrane region" description="Helical" evidence="6">
    <location>
        <begin position="20"/>
        <end position="37"/>
    </location>
</feature>
<dbReference type="SUPFAM" id="SSF81321">
    <property type="entry name" value="Family A G protein-coupled receptor-like"/>
    <property type="match status" value="1"/>
</dbReference>
<feature type="region of interest" description="Disordered" evidence="5">
    <location>
        <begin position="276"/>
        <end position="310"/>
    </location>
</feature>
<reference evidence="8 9" key="1">
    <citation type="journal article" date="2013" name="BMC Genomics">
        <title>Genomics-driven discovery of the pneumocandin biosynthetic gene cluster in the fungus Glarea lozoyensis.</title>
        <authorList>
            <person name="Chen L."/>
            <person name="Yue Q."/>
            <person name="Zhang X."/>
            <person name="Xiang M."/>
            <person name="Wang C."/>
            <person name="Li S."/>
            <person name="Che Y."/>
            <person name="Ortiz-Lopez F.J."/>
            <person name="Bills G.F."/>
            <person name="Liu X."/>
            <person name="An Z."/>
        </authorList>
    </citation>
    <scope>NUCLEOTIDE SEQUENCE [LARGE SCALE GENOMIC DNA]</scope>
    <source>
        <strain evidence="9">ATCC 20868 / MF5171</strain>
    </source>
</reference>
<evidence type="ECO:0000256" key="1">
    <source>
        <dbReference type="ARBA" id="ARBA00004141"/>
    </source>
</evidence>
<dbReference type="OMA" id="RMEIPYL"/>
<sequence length="465" mass="52236">MKATTLSPQDLANFATIERVASSLSLVGIAFIVITYAASPSFHKPINRLVFYASAGNIFTNIATLMSRNFVHGGPMCQFQAFLIQMFMPADAYWTLAMACNVWLTFYRKYDKSQLRALEKYYILLCYGIPLVPALVFFAVKSESKGRMYGNATLWCWISNSWDVFRICLFYGPVWFAIVLTLGIYLRAGKDIWVKRKQLRNFNNSSSNGETAIPDQKAFAFMDGIQRTTDISVNYEDITPVKSKFNSSQNSQEICYPQQPQPSTVNTFTVDITGAQAQQSPRNEYPEKSDSKSMASPTALPLPRPTIDRQPPRRYTAVEANTAIWSYTKVSLLFFLAMMVTWIPSSANRVYSVVNPSEISLGLAYTSALVLPLQGFWNATIYATTSLSACKELWANIKAGHPFADSNIRIPSFRRSKRSEQDVEHRGATIRKPRPSPSKSFFADGDSMTELQPSRPTTKDSSFTP</sequence>
<dbReference type="HOGENOM" id="CLU_024810_3_1_1"/>
<keyword evidence="3 6" id="KW-1133">Transmembrane helix</keyword>
<comment type="subcellular location">
    <subcellularLocation>
        <location evidence="1">Membrane</location>
        <topology evidence="1">Multi-pass membrane protein</topology>
    </subcellularLocation>
</comment>
<dbReference type="PROSITE" id="PS50261">
    <property type="entry name" value="G_PROTEIN_RECEP_F2_4"/>
    <property type="match status" value="1"/>
</dbReference>
<dbReference type="GO" id="GO:0007166">
    <property type="term" value="P:cell surface receptor signaling pathway"/>
    <property type="evidence" value="ECO:0007669"/>
    <property type="project" value="InterPro"/>
</dbReference>
<dbReference type="GeneID" id="19466941"/>
<protein>
    <submittedName>
        <fullName evidence="8">Family A G protein-coupled receptor-like protein</fullName>
    </submittedName>
</protein>
<feature type="transmembrane region" description="Helical" evidence="6">
    <location>
        <begin position="122"/>
        <end position="140"/>
    </location>
</feature>
<keyword evidence="9" id="KW-1185">Reference proteome</keyword>
<dbReference type="GO" id="GO:0004930">
    <property type="term" value="F:G protein-coupled receptor activity"/>
    <property type="evidence" value="ECO:0007669"/>
    <property type="project" value="TreeGrafter"/>
</dbReference>
<keyword evidence="4 6" id="KW-0472">Membrane</keyword>
<dbReference type="Pfam" id="PF05462">
    <property type="entry name" value="Dicty_CAR"/>
    <property type="match status" value="1"/>
</dbReference>
<dbReference type="RefSeq" id="XP_008080767.1">
    <property type="nucleotide sequence ID" value="XM_008082576.1"/>
</dbReference>
<feature type="transmembrane region" description="Helical" evidence="6">
    <location>
        <begin position="323"/>
        <end position="343"/>
    </location>
</feature>
<feature type="compositionally biased region" description="Basic and acidic residues" evidence="5">
    <location>
        <begin position="418"/>
        <end position="427"/>
    </location>
</feature>
<dbReference type="KEGG" id="glz:GLAREA_07889"/>
<dbReference type="GO" id="GO:0007189">
    <property type="term" value="P:adenylate cyclase-activating G protein-coupled receptor signaling pathway"/>
    <property type="evidence" value="ECO:0007669"/>
    <property type="project" value="TreeGrafter"/>
</dbReference>
<dbReference type="STRING" id="1116229.S3D4P6"/>
<dbReference type="PANTHER" id="PTHR23112:SF0">
    <property type="entry name" value="TRANSMEMBRANE PROTEIN 116"/>
    <property type="match status" value="1"/>
</dbReference>